<dbReference type="STRING" id="930991.A0A0D0E838"/>
<proteinExistence type="predicted"/>
<protein>
    <submittedName>
        <fullName evidence="2">Unplaced genomic scaffold scaffold_81, whole genome shotgun sequence</fullName>
    </submittedName>
</protein>
<organism evidence="2 3">
    <name type="scientific">Paxillus rubicundulus Ve08.2h10</name>
    <dbReference type="NCBI Taxonomy" id="930991"/>
    <lineage>
        <taxon>Eukaryota</taxon>
        <taxon>Fungi</taxon>
        <taxon>Dikarya</taxon>
        <taxon>Basidiomycota</taxon>
        <taxon>Agaricomycotina</taxon>
        <taxon>Agaricomycetes</taxon>
        <taxon>Agaricomycetidae</taxon>
        <taxon>Boletales</taxon>
        <taxon>Paxilineae</taxon>
        <taxon>Paxillaceae</taxon>
        <taxon>Paxillus</taxon>
    </lineage>
</organism>
<evidence type="ECO:0000313" key="3">
    <source>
        <dbReference type="Proteomes" id="UP000054538"/>
    </source>
</evidence>
<dbReference type="HOGENOM" id="CLU_021164_3_1_1"/>
<dbReference type="PANTHER" id="PTHR38926">
    <property type="entry name" value="F-BOX DOMAIN CONTAINING PROTEIN, EXPRESSED"/>
    <property type="match status" value="1"/>
</dbReference>
<dbReference type="EMBL" id="KN824903">
    <property type="protein sequence ID" value="KIK98184.1"/>
    <property type="molecule type" value="Genomic_DNA"/>
</dbReference>
<reference evidence="3" key="2">
    <citation type="submission" date="2015-01" db="EMBL/GenBank/DDBJ databases">
        <title>Evolutionary Origins and Diversification of the Mycorrhizal Mutualists.</title>
        <authorList>
            <consortium name="DOE Joint Genome Institute"/>
            <consortium name="Mycorrhizal Genomics Consortium"/>
            <person name="Kohler A."/>
            <person name="Kuo A."/>
            <person name="Nagy L.G."/>
            <person name="Floudas D."/>
            <person name="Copeland A."/>
            <person name="Barry K.W."/>
            <person name="Cichocki N."/>
            <person name="Veneault-Fourrey C."/>
            <person name="LaButti K."/>
            <person name="Lindquist E.A."/>
            <person name="Lipzen A."/>
            <person name="Lundell T."/>
            <person name="Morin E."/>
            <person name="Murat C."/>
            <person name="Riley R."/>
            <person name="Ohm R."/>
            <person name="Sun H."/>
            <person name="Tunlid A."/>
            <person name="Henrissat B."/>
            <person name="Grigoriev I.V."/>
            <person name="Hibbett D.S."/>
            <person name="Martin F."/>
        </authorList>
    </citation>
    <scope>NUCLEOTIDE SEQUENCE [LARGE SCALE GENOMIC DNA]</scope>
    <source>
        <strain evidence="3">Ve08.2h10</strain>
    </source>
</reference>
<dbReference type="InterPro" id="IPR032675">
    <property type="entry name" value="LRR_dom_sf"/>
</dbReference>
<reference evidence="2 3" key="1">
    <citation type="submission" date="2014-04" db="EMBL/GenBank/DDBJ databases">
        <authorList>
            <consortium name="DOE Joint Genome Institute"/>
            <person name="Kuo A."/>
            <person name="Kohler A."/>
            <person name="Jargeat P."/>
            <person name="Nagy L.G."/>
            <person name="Floudas D."/>
            <person name="Copeland A."/>
            <person name="Barry K.W."/>
            <person name="Cichocki N."/>
            <person name="Veneault-Fourrey C."/>
            <person name="LaButti K."/>
            <person name="Lindquist E.A."/>
            <person name="Lipzen A."/>
            <person name="Lundell T."/>
            <person name="Morin E."/>
            <person name="Murat C."/>
            <person name="Sun H."/>
            <person name="Tunlid A."/>
            <person name="Henrissat B."/>
            <person name="Grigoriev I.V."/>
            <person name="Hibbett D.S."/>
            <person name="Martin F."/>
            <person name="Nordberg H.P."/>
            <person name="Cantor M.N."/>
            <person name="Hua S.X."/>
        </authorList>
    </citation>
    <scope>NUCLEOTIDE SEQUENCE [LARGE SCALE GENOMIC DNA]</scope>
    <source>
        <strain evidence="2 3">Ve08.2h10</strain>
    </source>
</reference>
<keyword evidence="3" id="KW-1185">Reference proteome</keyword>
<dbReference type="AlphaFoldDB" id="A0A0D0E838"/>
<feature type="domain" description="F-box" evidence="1">
    <location>
        <begin position="8"/>
        <end position="48"/>
    </location>
</feature>
<dbReference type="InParanoid" id="A0A0D0E838"/>
<dbReference type="OrthoDB" id="2663142at2759"/>
<dbReference type="Gene3D" id="3.80.10.10">
    <property type="entry name" value="Ribonuclease Inhibitor"/>
    <property type="match status" value="1"/>
</dbReference>
<dbReference type="PANTHER" id="PTHR38926:SF5">
    <property type="entry name" value="F-BOX AND LEUCINE-RICH REPEAT PROTEIN 6"/>
    <property type="match status" value="1"/>
</dbReference>
<accession>A0A0D0E838</accession>
<name>A0A0D0E838_9AGAM</name>
<dbReference type="InterPro" id="IPR001810">
    <property type="entry name" value="F-box_dom"/>
</dbReference>
<evidence type="ECO:0000313" key="2">
    <source>
        <dbReference type="EMBL" id="KIK98184.1"/>
    </source>
</evidence>
<dbReference type="Pfam" id="PF12937">
    <property type="entry name" value="F-box-like"/>
    <property type="match status" value="1"/>
</dbReference>
<evidence type="ECO:0000259" key="1">
    <source>
        <dbReference type="Pfam" id="PF12937"/>
    </source>
</evidence>
<sequence length="485" mass="53327">MHPALLVDEILQLIFEISLDDEKSSLCRAARCCKAWKDPALDRIWRRLPSAIPLLSLLPGCSVEKGTIHLNHLVQAEKCGVFRLYAVRVKHIVHHHSVLGDLPAHLSYPLDNLGTSRIESRSIGDVVLHMSLSSRLRAFVLHIGYTKSDSASTSMHMILSRLKKCSALERLSVRGHSSTCLQTPLGALATLHSLSLHLSSLTEQTFMAVSALPLLGDLDIHADRLSLDNLAVAISEHCDSTAFFPSLQKLRIRAEPGLLELLCRYLPQDKLHSLHIDSTAPSLPSAWAAPFRAIATVASELHYFTIEHSIIVSESEDTPTYPIDKFFTIDHFRPLSKLPLRRFVLDSWLPPDFSDADIEEMTKWWPLLNRLDLGALTALENTEASWKPRISLASLSTLAKGCKGLQSLVIALDADGALAVPQPVPQGSHPLASLFISSRSRPDTSSLSAMLLKIFPSLIEVTPGFVGDHADAWQVVQSTFSSSAA</sequence>
<dbReference type="Proteomes" id="UP000054538">
    <property type="component" value="Unassembled WGS sequence"/>
</dbReference>
<gene>
    <name evidence="2" type="ORF">PAXRUDRAFT_134735</name>
</gene>